<feature type="compositionally biased region" description="Basic and acidic residues" evidence="8">
    <location>
        <begin position="371"/>
        <end position="384"/>
    </location>
</feature>
<dbReference type="InterPro" id="IPR011989">
    <property type="entry name" value="ARM-like"/>
</dbReference>
<keyword evidence="5" id="KW-0493">Microtubule</keyword>
<feature type="compositionally biased region" description="Low complexity" evidence="8">
    <location>
        <begin position="589"/>
        <end position="600"/>
    </location>
</feature>
<dbReference type="InterPro" id="IPR034085">
    <property type="entry name" value="TOG"/>
</dbReference>
<dbReference type="InterPro" id="IPR016024">
    <property type="entry name" value="ARM-type_fold"/>
</dbReference>
<evidence type="ECO:0000256" key="6">
    <source>
        <dbReference type="ARBA" id="ARBA00022776"/>
    </source>
</evidence>
<feature type="compositionally biased region" description="Basic and acidic residues" evidence="8">
    <location>
        <begin position="330"/>
        <end position="343"/>
    </location>
</feature>
<keyword evidence="4" id="KW-0132">Cell division</keyword>
<evidence type="ECO:0000256" key="1">
    <source>
        <dbReference type="ARBA" id="ARBA00004186"/>
    </source>
</evidence>
<comment type="similarity">
    <text evidence="2">Belongs to the CLASP family.</text>
</comment>
<feature type="domain" description="TOG" evidence="9">
    <location>
        <begin position="33"/>
        <end position="270"/>
    </location>
</feature>
<evidence type="ECO:0000256" key="3">
    <source>
        <dbReference type="ARBA" id="ARBA00011375"/>
    </source>
</evidence>
<feature type="compositionally biased region" description="Low complexity" evidence="8">
    <location>
        <begin position="282"/>
        <end position="296"/>
    </location>
</feature>
<comment type="function">
    <text evidence="7">Microtubule binding protein that promotes the stabilization of dynamic microtubules. Required for mitotic spindle formation.</text>
</comment>
<dbReference type="PANTHER" id="PTHR21567:SF9">
    <property type="entry name" value="CLIP-ASSOCIATING PROTEIN"/>
    <property type="match status" value="1"/>
</dbReference>
<evidence type="ECO:0000256" key="8">
    <source>
        <dbReference type="SAM" id="MobiDB-lite"/>
    </source>
</evidence>
<accession>A0AAV9NSP9</accession>
<comment type="subunit">
    <text evidence="3">Interacts with microtubules.</text>
</comment>
<dbReference type="GO" id="GO:0051301">
    <property type="term" value="P:cell division"/>
    <property type="evidence" value="ECO:0007669"/>
    <property type="project" value="UniProtKB-KW"/>
</dbReference>
<feature type="compositionally biased region" description="Polar residues" evidence="8">
    <location>
        <begin position="953"/>
        <end position="983"/>
    </location>
</feature>
<evidence type="ECO:0000259" key="9">
    <source>
        <dbReference type="SMART" id="SM01349"/>
    </source>
</evidence>
<dbReference type="GO" id="GO:0090307">
    <property type="term" value="P:mitotic spindle assembly"/>
    <property type="evidence" value="ECO:0007669"/>
    <property type="project" value="TreeGrafter"/>
</dbReference>
<dbReference type="GO" id="GO:1990023">
    <property type="term" value="C:mitotic spindle midzone"/>
    <property type="evidence" value="ECO:0007669"/>
    <property type="project" value="TreeGrafter"/>
</dbReference>
<gene>
    <name evidence="10" type="ORF">LTR84_005061</name>
</gene>
<feature type="compositionally biased region" description="Basic and acidic residues" evidence="8">
    <location>
        <begin position="257"/>
        <end position="268"/>
    </location>
</feature>
<organism evidence="10 11">
    <name type="scientific">Exophiala bonariae</name>
    <dbReference type="NCBI Taxonomy" id="1690606"/>
    <lineage>
        <taxon>Eukaryota</taxon>
        <taxon>Fungi</taxon>
        <taxon>Dikarya</taxon>
        <taxon>Ascomycota</taxon>
        <taxon>Pezizomycotina</taxon>
        <taxon>Eurotiomycetes</taxon>
        <taxon>Chaetothyriomycetidae</taxon>
        <taxon>Chaetothyriales</taxon>
        <taxon>Herpotrichiellaceae</taxon>
        <taxon>Exophiala</taxon>
    </lineage>
</organism>
<dbReference type="GO" id="GO:0008017">
    <property type="term" value="F:microtubule binding"/>
    <property type="evidence" value="ECO:0007669"/>
    <property type="project" value="TreeGrafter"/>
</dbReference>
<dbReference type="EMBL" id="JAVRRD010000002">
    <property type="protein sequence ID" value="KAK5062985.1"/>
    <property type="molecule type" value="Genomic_DNA"/>
</dbReference>
<evidence type="ECO:0000256" key="2">
    <source>
        <dbReference type="ARBA" id="ARBA00009549"/>
    </source>
</evidence>
<dbReference type="AlphaFoldDB" id="A0AAV9NSP9"/>
<proteinExistence type="inferred from homology"/>
<dbReference type="Gene3D" id="1.25.10.10">
    <property type="entry name" value="Leucine-rich Repeat Variant"/>
    <property type="match status" value="1"/>
</dbReference>
<dbReference type="SUPFAM" id="SSF48371">
    <property type="entry name" value="ARM repeat"/>
    <property type="match status" value="1"/>
</dbReference>
<evidence type="ECO:0000313" key="11">
    <source>
        <dbReference type="Proteomes" id="UP001358417"/>
    </source>
</evidence>
<dbReference type="InterPro" id="IPR024395">
    <property type="entry name" value="CLASP_N_dom"/>
</dbReference>
<feature type="region of interest" description="Disordered" evidence="8">
    <location>
        <begin position="945"/>
        <end position="983"/>
    </location>
</feature>
<dbReference type="GO" id="GO:0005876">
    <property type="term" value="C:spindle microtubule"/>
    <property type="evidence" value="ECO:0007669"/>
    <property type="project" value="TreeGrafter"/>
</dbReference>
<dbReference type="RefSeq" id="XP_064711257.1">
    <property type="nucleotide sequence ID" value="XM_064848633.1"/>
</dbReference>
<reference evidence="10 11" key="1">
    <citation type="submission" date="2023-08" db="EMBL/GenBank/DDBJ databases">
        <title>Black Yeasts Isolated from many extreme environments.</title>
        <authorList>
            <person name="Coleine C."/>
            <person name="Stajich J.E."/>
            <person name="Selbmann L."/>
        </authorList>
    </citation>
    <scope>NUCLEOTIDE SEQUENCE [LARGE SCALE GENOMIC DNA]</scope>
    <source>
        <strain evidence="10 11">CCFEE 5792</strain>
    </source>
</reference>
<keyword evidence="6" id="KW-0131">Cell cycle</keyword>
<dbReference type="GO" id="GO:0005815">
    <property type="term" value="C:microtubule organizing center"/>
    <property type="evidence" value="ECO:0007669"/>
    <property type="project" value="TreeGrafter"/>
</dbReference>
<feature type="compositionally biased region" description="Basic and acidic residues" evidence="8">
    <location>
        <begin position="422"/>
        <end position="435"/>
    </location>
</feature>
<keyword evidence="11" id="KW-1185">Reference proteome</keyword>
<comment type="caution">
    <text evidence="10">The sequence shown here is derived from an EMBL/GenBank/DDBJ whole genome shotgun (WGS) entry which is preliminary data.</text>
</comment>
<dbReference type="GO" id="GO:0060172">
    <property type="term" value="P:astral microtubule depolymerization"/>
    <property type="evidence" value="ECO:0007669"/>
    <property type="project" value="TreeGrafter"/>
</dbReference>
<feature type="region of interest" description="Disordered" evidence="8">
    <location>
        <begin position="255"/>
        <end position="610"/>
    </location>
</feature>
<sequence length="983" mass="109359">MGFFTSVDSFIPVAGKAVYLFVIGVRAKMLGHSYVDVLTFLHHELAQTETEENWKRRQDLLAKLSEILDNRKPDSVLPRDFVEKSKALLPAIVKATASERTTLSGQACRTSKVVIENLKSEVQSQLDIILSELITLCGSTKAVNQKNANEAILSICKHAGYNHRLFYHVCAAFRDKRIPPRVFAPEWLRLLIETYRTQMDDNKDGELARKAIYEGLTDGQVKVRENSRATFWQYHKYDAQGARMIMGGLNNFAANALRDDPNNPDKPQKPTKAPSRPGSALAQIRAQSKQRIQQQQHRGFTPASIKSDDMMFGSLDDINPPEPQKVTKKPTSDPTREKHEKSHSAHASEASTTSRHGTSSTQPRPNHQKVPSRDNKVDSKDLKSESPQVDARPLLSAPVRRGRIVATPMPPAGSQRPGSRGEPTKKPTEIREKVSGRQTPVLPLEKDAPSSVPSHHRKTASRQENAIAQEKSRKNGRQTPVVPEEELKQRSPSVQNIKKSGRQTPVIVEDKSASAPTTSKKSKDLATTSEHAAPAQSLPLRPVPPFASDQQAAPVAERATEKTTSRQHIPDGKENTNIIRPKKQSPTESPQRSPNRSPQRSPRRRNSISSAKKSLALAIEYLRHGKLDALGFRRLRKLIETHPHVLITRQAQFDELFELLVRNIASFDEITESRDKRQNLNHPVYNRHTMLVSLVDLFQQYPQWPEPQPGMTISALLIARCNHSSGYTSVLQAIDDSAYFICTQSPSPLPTIDAVLDTLEQIEYIITTNDPIVTPKSTTTVFQNSFESLASDFGPEKPRFATRLPIVMSFGLKVLNALLDRLAICGQSLYTIQEDRLASYAEHLLATYTSLIKRQVMEYCTSLHAVIKPEKRFYNYFSKESDKNLIHYYVAGASGAVYGSLGSTGRVVMPETDMEYMEPEPSTFEPSSGMSAHWKLFANGGKHGDVTPGLEHPSSTPLASVSSEIATSDGSSNWQVLGTTTDA</sequence>
<dbReference type="PANTHER" id="PTHR21567">
    <property type="entry name" value="CLASP"/>
    <property type="match status" value="1"/>
</dbReference>
<evidence type="ECO:0000256" key="7">
    <source>
        <dbReference type="ARBA" id="ARBA00024889"/>
    </source>
</evidence>
<dbReference type="GeneID" id="89973239"/>
<protein>
    <recommendedName>
        <fullName evidence="9">TOG domain-containing protein</fullName>
    </recommendedName>
</protein>
<comment type="subcellular location">
    <subcellularLocation>
        <location evidence="1">Cytoplasm</location>
        <location evidence="1">Cytoskeleton</location>
        <location evidence="1">Spindle</location>
    </subcellularLocation>
</comment>
<evidence type="ECO:0000313" key="10">
    <source>
        <dbReference type="EMBL" id="KAK5062985.1"/>
    </source>
</evidence>
<feature type="compositionally biased region" description="Low complexity" evidence="8">
    <location>
        <begin position="345"/>
        <end position="354"/>
    </location>
</feature>
<name>A0AAV9NSP9_9EURO</name>
<keyword evidence="6" id="KW-0498">Mitosis</keyword>
<dbReference type="Proteomes" id="UP001358417">
    <property type="component" value="Unassembled WGS sequence"/>
</dbReference>
<dbReference type="GO" id="GO:0005881">
    <property type="term" value="C:cytoplasmic microtubule"/>
    <property type="evidence" value="ECO:0007669"/>
    <property type="project" value="TreeGrafter"/>
</dbReference>
<evidence type="ECO:0000256" key="4">
    <source>
        <dbReference type="ARBA" id="ARBA00022618"/>
    </source>
</evidence>
<dbReference type="Pfam" id="PF12348">
    <property type="entry name" value="CLASP_N"/>
    <property type="match status" value="1"/>
</dbReference>
<dbReference type="SMART" id="SM01349">
    <property type="entry name" value="TOG"/>
    <property type="match status" value="1"/>
</dbReference>
<feature type="compositionally biased region" description="Polar residues" evidence="8">
    <location>
        <begin position="355"/>
        <end position="365"/>
    </location>
</feature>
<feature type="compositionally biased region" description="Basic and acidic residues" evidence="8">
    <location>
        <begin position="558"/>
        <end position="574"/>
    </location>
</feature>
<evidence type="ECO:0000256" key="5">
    <source>
        <dbReference type="ARBA" id="ARBA00022701"/>
    </source>
</evidence>